<gene>
    <name evidence="2" type="ORF">ENW11_09235</name>
</gene>
<dbReference type="AlphaFoldDB" id="A0A7V4TJ09"/>
<protein>
    <submittedName>
        <fullName evidence="2">Uncharacterized protein</fullName>
    </submittedName>
</protein>
<feature type="transmembrane region" description="Helical" evidence="1">
    <location>
        <begin position="154"/>
        <end position="177"/>
    </location>
</feature>
<feature type="transmembrane region" description="Helical" evidence="1">
    <location>
        <begin position="189"/>
        <end position="211"/>
    </location>
</feature>
<feature type="transmembrane region" description="Helical" evidence="1">
    <location>
        <begin position="68"/>
        <end position="88"/>
    </location>
</feature>
<name>A0A7V4TJ09_9BACT</name>
<feature type="transmembrane region" description="Helical" evidence="1">
    <location>
        <begin position="128"/>
        <end position="148"/>
    </location>
</feature>
<organism evidence="2">
    <name type="scientific">Candidatus Caldatribacterium saccharofermentans</name>
    <dbReference type="NCBI Taxonomy" id="1454753"/>
    <lineage>
        <taxon>Bacteria</taxon>
        <taxon>Pseudomonadati</taxon>
        <taxon>Atribacterota</taxon>
        <taxon>Atribacteria</taxon>
        <taxon>Atribacterales</taxon>
        <taxon>Candidatus Caldatribacteriaceae</taxon>
        <taxon>Candidatus Caldatribacterium</taxon>
    </lineage>
</organism>
<evidence type="ECO:0000313" key="2">
    <source>
        <dbReference type="EMBL" id="HGY39974.1"/>
    </source>
</evidence>
<proteinExistence type="predicted"/>
<feature type="transmembrane region" description="Helical" evidence="1">
    <location>
        <begin position="100"/>
        <end position="121"/>
    </location>
</feature>
<reference evidence="2" key="1">
    <citation type="journal article" date="2020" name="mSystems">
        <title>Genome- and Community-Level Interaction Insights into Carbon Utilization and Element Cycling Functions of Hydrothermarchaeota in Hydrothermal Sediment.</title>
        <authorList>
            <person name="Zhou Z."/>
            <person name="Liu Y."/>
            <person name="Xu W."/>
            <person name="Pan J."/>
            <person name="Luo Z.H."/>
            <person name="Li M."/>
        </authorList>
    </citation>
    <scope>NUCLEOTIDE SEQUENCE [LARGE SCALE GENOMIC DNA]</scope>
    <source>
        <strain evidence="2">SpSt-82</strain>
    </source>
</reference>
<sequence>MVPAIGQRGQGESTWLFRDALTHFAIVLFIGGLVTEGLLSERVASLALIAFVLFRAVGRAIGGVTKLVYYLFMVPFYLSLAVFIILRVGWKEVLQGQWQAIVPVILRLWLTGFETVIVNILKLLGKGYLPPSLVVLFIVLLVICRAVGLNIGSVFVYHTIFSLAAPFFTLAVFLVILSSKMSARETFAVVIALVALFLMVEGLYLMVYGAFSPPREGGS</sequence>
<dbReference type="EMBL" id="DTIY01000075">
    <property type="protein sequence ID" value="HGY39974.1"/>
    <property type="molecule type" value="Genomic_DNA"/>
</dbReference>
<feature type="transmembrane region" description="Helical" evidence="1">
    <location>
        <begin position="44"/>
        <end position="61"/>
    </location>
</feature>
<keyword evidence="1" id="KW-0472">Membrane</keyword>
<keyword evidence="1" id="KW-1133">Transmembrane helix</keyword>
<comment type="caution">
    <text evidence="2">The sequence shown here is derived from an EMBL/GenBank/DDBJ whole genome shotgun (WGS) entry which is preliminary data.</text>
</comment>
<accession>A0A7V4TJ09</accession>
<keyword evidence="1" id="KW-0812">Transmembrane</keyword>
<evidence type="ECO:0000256" key="1">
    <source>
        <dbReference type="SAM" id="Phobius"/>
    </source>
</evidence>
<feature type="transmembrane region" description="Helical" evidence="1">
    <location>
        <begin position="20"/>
        <end position="38"/>
    </location>
</feature>